<dbReference type="InterPro" id="IPR050583">
    <property type="entry name" value="Mycobacterial_A85_antigen"/>
</dbReference>
<dbReference type="Pfam" id="PF00756">
    <property type="entry name" value="Esterase"/>
    <property type="match status" value="1"/>
</dbReference>
<organism evidence="2 3">
    <name type="scientific">Brumimicrobium glaciale</name>
    <dbReference type="NCBI Taxonomy" id="200475"/>
    <lineage>
        <taxon>Bacteria</taxon>
        <taxon>Pseudomonadati</taxon>
        <taxon>Bacteroidota</taxon>
        <taxon>Flavobacteriia</taxon>
        <taxon>Flavobacteriales</taxon>
        <taxon>Crocinitomicaceae</taxon>
        <taxon>Brumimicrobium</taxon>
    </lineage>
</organism>
<dbReference type="Proteomes" id="UP000293952">
    <property type="component" value="Unassembled WGS sequence"/>
</dbReference>
<dbReference type="InterPro" id="IPR011990">
    <property type="entry name" value="TPR-like_helical_dom_sf"/>
</dbReference>
<feature type="signal peptide" evidence="1">
    <location>
        <begin position="1"/>
        <end position="20"/>
    </location>
</feature>
<dbReference type="Gene3D" id="3.40.50.1820">
    <property type="entry name" value="alpha/beta hydrolase"/>
    <property type="match status" value="1"/>
</dbReference>
<evidence type="ECO:0000313" key="2">
    <source>
        <dbReference type="EMBL" id="RYM32110.1"/>
    </source>
</evidence>
<comment type="caution">
    <text evidence="2">The sequence shown here is derived from an EMBL/GenBank/DDBJ whole genome shotgun (WGS) entry which is preliminary data.</text>
</comment>
<evidence type="ECO:0000313" key="3">
    <source>
        <dbReference type="Proteomes" id="UP000293952"/>
    </source>
</evidence>
<keyword evidence="1" id="KW-0732">Signal</keyword>
<gene>
    <name evidence="2" type="ORF">ERX46_15625</name>
</gene>
<dbReference type="EMBL" id="SETE01000007">
    <property type="protein sequence ID" value="RYM32110.1"/>
    <property type="molecule type" value="Genomic_DNA"/>
</dbReference>
<dbReference type="InterPro" id="IPR029058">
    <property type="entry name" value="AB_hydrolase_fold"/>
</dbReference>
<dbReference type="SUPFAM" id="SSF48452">
    <property type="entry name" value="TPR-like"/>
    <property type="match status" value="1"/>
</dbReference>
<dbReference type="PANTHER" id="PTHR48098">
    <property type="entry name" value="ENTEROCHELIN ESTERASE-RELATED"/>
    <property type="match status" value="1"/>
</dbReference>
<proteinExistence type="predicted"/>
<sequence length="384" mass="44715">MKKSILFILVLLLVTSSIFAQNYERYKNLLDTTITSENLSFDKNITVTVPFEWQKELKRDFPLIIIFDSQNERSHNYILNTIDYLTSNEQMPSSIIISVASEQQYRYIETLHEISNEKGLAAENEKFIFDELIPLAESQFNASKFRMLIGHSRYGYFTTSLLFSRINELNAIISLSPFFTQKNVELNDSIQKLKNYKTQSTKYYRFGIGNDYPEDFYKMDSVLQTLNNSSINSKGTLFKEADHNVTPGLTIAPALYEIFESWAHTQGKYMSNDFNELNKFSIFENEIKENYGSKIEFSLGALNGKGWYFYNEGQFDKAIEAWKLLIESYPNCSEAHLYILDVQIQLKQNYAKTIENFEESLANSKLYSENEKLELLKELEDLTK</sequence>
<dbReference type="RefSeq" id="WP_130094799.1">
    <property type="nucleotide sequence ID" value="NZ_SETE01000007.1"/>
</dbReference>
<keyword evidence="3" id="KW-1185">Reference proteome</keyword>
<dbReference type="SUPFAM" id="SSF53474">
    <property type="entry name" value="alpha/beta-Hydrolases"/>
    <property type="match status" value="1"/>
</dbReference>
<evidence type="ECO:0000256" key="1">
    <source>
        <dbReference type="SAM" id="SignalP"/>
    </source>
</evidence>
<dbReference type="Gene3D" id="1.25.40.10">
    <property type="entry name" value="Tetratricopeptide repeat domain"/>
    <property type="match status" value="1"/>
</dbReference>
<accession>A0A4Q4KH84</accession>
<protein>
    <submittedName>
        <fullName evidence="2">Uncharacterized protein</fullName>
    </submittedName>
</protein>
<dbReference type="AlphaFoldDB" id="A0A4Q4KH84"/>
<feature type="chain" id="PRO_5020487100" evidence="1">
    <location>
        <begin position="21"/>
        <end position="384"/>
    </location>
</feature>
<dbReference type="OrthoDB" id="9784036at2"/>
<name>A0A4Q4KH84_9FLAO</name>
<dbReference type="PANTHER" id="PTHR48098:SF6">
    <property type="entry name" value="FERRI-BACILLIBACTIN ESTERASE BESA"/>
    <property type="match status" value="1"/>
</dbReference>
<reference evidence="2 3" key="1">
    <citation type="submission" date="2019-02" db="EMBL/GenBank/DDBJ databases">
        <title>Genome sequence of the sea-ice species Brumimicrobium glaciale.</title>
        <authorList>
            <person name="Bowman J.P."/>
        </authorList>
    </citation>
    <scope>NUCLEOTIDE SEQUENCE [LARGE SCALE GENOMIC DNA]</scope>
    <source>
        <strain evidence="2 3">IC156</strain>
    </source>
</reference>
<dbReference type="InterPro" id="IPR000801">
    <property type="entry name" value="Esterase-like"/>
</dbReference>